<sequence>MRVHGVMRLADRQARQQLANLSFQLLCERAISRRPYICTIQHLIEKCLLFNMDREECAAALEQHAKVKAAVTRTVWNELEKVNAEFFKAYNLQKRLRTKARYNGPFEEAFEDVASSSSSCTSSSIITDNEYRTYDR</sequence>
<evidence type="ECO:0000313" key="1">
    <source>
        <dbReference type="EMBL" id="KAH7282255.1"/>
    </source>
</evidence>
<proteinExistence type="predicted"/>
<organism evidence="1 2">
    <name type="scientific">Ceratopteris richardii</name>
    <name type="common">Triangle waterfern</name>
    <dbReference type="NCBI Taxonomy" id="49495"/>
    <lineage>
        <taxon>Eukaryota</taxon>
        <taxon>Viridiplantae</taxon>
        <taxon>Streptophyta</taxon>
        <taxon>Embryophyta</taxon>
        <taxon>Tracheophyta</taxon>
        <taxon>Polypodiopsida</taxon>
        <taxon>Polypodiidae</taxon>
        <taxon>Polypodiales</taxon>
        <taxon>Pteridineae</taxon>
        <taxon>Pteridaceae</taxon>
        <taxon>Parkerioideae</taxon>
        <taxon>Ceratopteris</taxon>
    </lineage>
</organism>
<dbReference type="OrthoDB" id="509052at2759"/>
<dbReference type="InterPro" id="IPR006476">
    <property type="entry name" value="CHP01589_pln"/>
</dbReference>
<dbReference type="Pfam" id="PF09713">
    <property type="entry name" value="A_thal_3526"/>
    <property type="match status" value="1"/>
</dbReference>
<comment type="caution">
    <text evidence="1">The sequence shown here is derived from an EMBL/GenBank/DDBJ whole genome shotgun (WGS) entry which is preliminary data.</text>
</comment>
<dbReference type="PANTHER" id="PTHR31871">
    <property type="entry name" value="OS02G0137100 PROTEIN"/>
    <property type="match status" value="1"/>
</dbReference>
<dbReference type="Proteomes" id="UP000825935">
    <property type="component" value="Chromosome 35"/>
</dbReference>
<protein>
    <submittedName>
        <fullName evidence="1">Uncharacterized protein</fullName>
    </submittedName>
</protein>
<dbReference type="AlphaFoldDB" id="A0A8T2QFB0"/>
<gene>
    <name evidence="1" type="ORF">KP509_35G021800</name>
</gene>
<dbReference type="PANTHER" id="PTHR31871:SF61">
    <property type="entry name" value="OS06G0705300 PROTEIN"/>
    <property type="match status" value="1"/>
</dbReference>
<name>A0A8T2QFB0_CERRI</name>
<dbReference type="NCBIfam" id="TIGR01589">
    <property type="entry name" value="A_thal_3526"/>
    <property type="match status" value="1"/>
</dbReference>
<accession>A0A8T2QFB0</accession>
<keyword evidence="2" id="KW-1185">Reference proteome</keyword>
<reference evidence="1" key="1">
    <citation type="submission" date="2021-08" db="EMBL/GenBank/DDBJ databases">
        <title>WGS assembly of Ceratopteris richardii.</title>
        <authorList>
            <person name="Marchant D.B."/>
            <person name="Chen G."/>
            <person name="Jenkins J."/>
            <person name="Shu S."/>
            <person name="Leebens-Mack J."/>
            <person name="Grimwood J."/>
            <person name="Schmutz J."/>
            <person name="Soltis P."/>
            <person name="Soltis D."/>
            <person name="Chen Z.-H."/>
        </authorList>
    </citation>
    <scope>NUCLEOTIDE SEQUENCE</scope>
    <source>
        <strain evidence="1">Whitten #5841</strain>
        <tissue evidence="1">Leaf</tissue>
    </source>
</reference>
<evidence type="ECO:0000313" key="2">
    <source>
        <dbReference type="Proteomes" id="UP000825935"/>
    </source>
</evidence>
<dbReference type="EMBL" id="CM035440">
    <property type="protein sequence ID" value="KAH7282255.1"/>
    <property type="molecule type" value="Genomic_DNA"/>
</dbReference>